<keyword evidence="2" id="KW-0732">Signal</keyword>
<comment type="caution">
    <text evidence="3">The sequence shown here is derived from an EMBL/GenBank/DDBJ whole genome shotgun (WGS) entry which is preliminary data.</text>
</comment>
<proteinExistence type="predicted"/>
<feature type="transmembrane region" description="Helical" evidence="1">
    <location>
        <begin position="164"/>
        <end position="191"/>
    </location>
</feature>
<keyword evidence="4" id="KW-1185">Reference proteome</keyword>
<accession>A0ABQ8HXJ7</accession>
<keyword evidence="1" id="KW-0812">Transmembrane</keyword>
<organism evidence="3 4">
    <name type="scientific">Xanthoceras sorbifolium</name>
    <dbReference type="NCBI Taxonomy" id="99658"/>
    <lineage>
        <taxon>Eukaryota</taxon>
        <taxon>Viridiplantae</taxon>
        <taxon>Streptophyta</taxon>
        <taxon>Embryophyta</taxon>
        <taxon>Tracheophyta</taxon>
        <taxon>Spermatophyta</taxon>
        <taxon>Magnoliopsida</taxon>
        <taxon>eudicotyledons</taxon>
        <taxon>Gunneridae</taxon>
        <taxon>Pentapetalae</taxon>
        <taxon>rosids</taxon>
        <taxon>malvids</taxon>
        <taxon>Sapindales</taxon>
        <taxon>Sapindaceae</taxon>
        <taxon>Xanthoceroideae</taxon>
        <taxon>Xanthoceras</taxon>
    </lineage>
</organism>
<feature type="chain" id="PRO_5045555278" evidence="2">
    <location>
        <begin position="27"/>
        <end position="221"/>
    </location>
</feature>
<gene>
    <name evidence="3" type="ORF">JRO89_XS06G0098700</name>
</gene>
<evidence type="ECO:0000256" key="1">
    <source>
        <dbReference type="SAM" id="Phobius"/>
    </source>
</evidence>
<reference evidence="3 4" key="1">
    <citation type="submission" date="2021-02" db="EMBL/GenBank/DDBJ databases">
        <title>Plant Genome Project.</title>
        <authorList>
            <person name="Zhang R.-G."/>
        </authorList>
    </citation>
    <scope>NUCLEOTIDE SEQUENCE [LARGE SCALE GENOMIC DNA]</scope>
    <source>
        <tissue evidence="3">Leaves</tissue>
    </source>
</reference>
<keyword evidence="1" id="KW-1133">Transmembrane helix</keyword>
<evidence type="ECO:0000313" key="4">
    <source>
        <dbReference type="Proteomes" id="UP000827721"/>
    </source>
</evidence>
<feature type="signal peptide" evidence="2">
    <location>
        <begin position="1"/>
        <end position="26"/>
    </location>
</feature>
<evidence type="ECO:0000313" key="3">
    <source>
        <dbReference type="EMBL" id="KAH7569075.1"/>
    </source>
</evidence>
<evidence type="ECO:0000256" key="2">
    <source>
        <dbReference type="SAM" id="SignalP"/>
    </source>
</evidence>
<sequence>MHNSAMSFRNLLVLLCYMLMISSSLSTDWKHYYDTGNFTANSTYARNRNLLQSSLASNITGYKGSTIPPLAKTLTKFMVSHSVEEMFLQTIVAAVSIPHDKILCLHVLARKKHYCGLGILRALYTMQTALILEKWRWILQYSNNSACDNNILYMHMVLAYADGYIAVGTFVIIVVSVIIFMILVSVACFFLGKQKQKQIRNNPGRKYCKFIVLIFYENCQI</sequence>
<name>A0ABQ8HXJ7_9ROSI</name>
<dbReference type="EMBL" id="JAFEMO010000006">
    <property type="protein sequence ID" value="KAH7569075.1"/>
    <property type="molecule type" value="Genomic_DNA"/>
</dbReference>
<keyword evidence="1" id="KW-0472">Membrane</keyword>
<protein>
    <submittedName>
        <fullName evidence="3">Uncharacterized protein</fullName>
    </submittedName>
</protein>
<dbReference type="Proteomes" id="UP000827721">
    <property type="component" value="Unassembled WGS sequence"/>
</dbReference>